<protein>
    <recommendedName>
        <fullName evidence="2">PH domain-containing protein</fullName>
    </recommendedName>
</protein>
<evidence type="ECO:0000256" key="1">
    <source>
        <dbReference type="SAM" id="MobiDB-lite"/>
    </source>
</evidence>
<feature type="region of interest" description="Disordered" evidence="1">
    <location>
        <begin position="1"/>
        <end position="33"/>
    </location>
</feature>
<feature type="domain" description="PH" evidence="2">
    <location>
        <begin position="41"/>
        <end position="147"/>
    </location>
</feature>
<proteinExistence type="predicted"/>
<dbReference type="InterPro" id="IPR051707">
    <property type="entry name" value="PI-Interact_SigTrans_Reg"/>
</dbReference>
<dbReference type="InterPro" id="IPR001849">
    <property type="entry name" value="PH_domain"/>
</dbReference>
<dbReference type="Gene3D" id="2.30.29.30">
    <property type="entry name" value="Pleckstrin-homology domain (PH domain)/Phosphotyrosine-binding domain (PTB)"/>
    <property type="match status" value="2"/>
</dbReference>
<accession>A0ABQ6MJR7</accession>
<dbReference type="Pfam" id="PF00169">
    <property type="entry name" value="PH"/>
    <property type="match status" value="2"/>
</dbReference>
<reference evidence="3 4" key="1">
    <citation type="journal article" date="2023" name="Commun. Biol.">
        <title>Genome analysis of Parmales, the sister group of diatoms, reveals the evolutionary specialization of diatoms from phago-mixotrophs to photoautotrophs.</title>
        <authorList>
            <person name="Ban H."/>
            <person name="Sato S."/>
            <person name="Yoshikawa S."/>
            <person name="Yamada K."/>
            <person name="Nakamura Y."/>
            <person name="Ichinomiya M."/>
            <person name="Sato N."/>
            <person name="Blanc-Mathieu R."/>
            <person name="Endo H."/>
            <person name="Kuwata A."/>
            <person name="Ogata H."/>
        </authorList>
    </citation>
    <scope>NUCLEOTIDE SEQUENCE [LARGE SCALE GENOMIC DNA]</scope>
</reference>
<feature type="domain" description="PH" evidence="2">
    <location>
        <begin position="207"/>
        <end position="301"/>
    </location>
</feature>
<name>A0ABQ6MJR7_9STRA</name>
<evidence type="ECO:0000313" key="3">
    <source>
        <dbReference type="EMBL" id="GMI27201.1"/>
    </source>
</evidence>
<evidence type="ECO:0000259" key="2">
    <source>
        <dbReference type="PROSITE" id="PS50003"/>
    </source>
</evidence>
<sequence length="310" mass="34450">MGCCCSSSEKDPDYMEPMLDPDDAETRPASSTRTSFTLKSQVVRKGFCTKQGSYRKNWTKRYFILSSGVLSYYKSSLPEYPYSSGYKGHVNLTFAKLTSFKDKQNRLTLELTNSNVDPADGKNFLLFRGETDEDSLEWASVINEAIYECATDPSTNLSSAAISMPNVASSPPPKSTPPPSAPSSYSSTTSNPNRLKTVSDDSKAKDAIVLSGWIAKKGSMVKSWKTRYFVLAQGWLSYYAKGPPHVSDRKGQLPVDGCHLTLEGDKMLLVKSTMLKRELWLKFESEGDRDEWYGVLLDEVSLVGSVRQTP</sequence>
<feature type="compositionally biased region" description="Low complexity" evidence="1">
    <location>
        <begin position="182"/>
        <end position="192"/>
    </location>
</feature>
<evidence type="ECO:0000313" key="4">
    <source>
        <dbReference type="Proteomes" id="UP001165060"/>
    </source>
</evidence>
<comment type="caution">
    <text evidence="3">The sequence shown here is derived from an EMBL/GenBank/DDBJ whole genome shotgun (WGS) entry which is preliminary data.</text>
</comment>
<dbReference type="PANTHER" id="PTHR14336">
    <property type="entry name" value="TANDEM PH DOMAIN CONTAINING PROTEIN"/>
    <property type="match status" value="1"/>
</dbReference>
<keyword evidence="4" id="KW-1185">Reference proteome</keyword>
<dbReference type="InterPro" id="IPR011993">
    <property type="entry name" value="PH-like_dom_sf"/>
</dbReference>
<dbReference type="EMBL" id="BRYB01002891">
    <property type="protein sequence ID" value="GMI27201.1"/>
    <property type="molecule type" value="Genomic_DNA"/>
</dbReference>
<organism evidence="3 4">
    <name type="scientific">Tetraparma gracilis</name>
    <dbReference type="NCBI Taxonomy" id="2962635"/>
    <lineage>
        <taxon>Eukaryota</taxon>
        <taxon>Sar</taxon>
        <taxon>Stramenopiles</taxon>
        <taxon>Ochrophyta</taxon>
        <taxon>Bolidophyceae</taxon>
        <taxon>Parmales</taxon>
        <taxon>Triparmaceae</taxon>
        <taxon>Tetraparma</taxon>
    </lineage>
</organism>
<dbReference type="Proteomes" id="UP001165060">
    <property type="component" value="Unassembled WGS sequence"/>
</dbReference>
<gene>
    <name evidence="3" type="ORF">TeGR_g12745</name>
</gene>
<dbReference type="SUPFAM" id="SSF50729">
    <property type="entry name" value="PH domain-like"/>
    <property type="match status" value="2"/>
</dbReference>
<feature type="compositionally biased region" description="Pro residues" evidence="1">
    <location>
        <begin position="170"/>
        <end position="181"/>
    </location>
</feature>
<dbReference type="PROSITE" id="PS50003">
    <property type="entry name" value="PH_DOMAIN"/>
    <property type="match status" value="2"/>
</dbReference>
<dbReference type="SMART" id="SM00233">
    <property type="entry name" value="PH"/>
    <property type="match status" value="2"/>
</dbReference>
<feature type="region of interest" description="Disordered" evidence="1">
    <location>
        <begin position="163"/>
        <end position="199"/>
    </location>
</feature>